<dbReference type="AlphaFoldDB" id="A0A212JGU8"/>
<evidence type="ECO:0000313" key="6">
    <source>
        <dbReference type="EMBL" id="SBV98662.1"/>
    </source>
</evidence>
<keyword evidence="3" id="KW-0378">Hydrolase</keyword>
<dbReference type="GO" id="GO:0004040">
    <property type="term" value="F:amidase activity"/>
    <property type="evidence" value="ECO:0007669"/>
    <property type="project" value="InterPro"/>
</dbReference>
<dbReference type="InterPro" id="IPR002901">
    <property type="entry name" value="MGlyc_endo_b_GlcNAc-like_dom"/>
</dbReference>
<dbReference type="PROSITE" id="PS51782">
    <property type="entry name" value="LYSM"/>
    <property type="match status" value="1"/>
</dbReference>
<keyword evidence="1" id="KW-0929">Antimicrobial</keyword>
<dbReference type="PANTHER" id="PTHR33308:SF9">
    <property type="entry name" value="PEPTIDOGLYCAN HYDROLASE FLGJ"/>
    <property type="match status" value="1"/>
</dbReference>
<organism evidence="6">
    <name type="scientific">uncultured Dysgonomonas sp</name>
    <dbReference type="NCBI Taxonomy" id="206096"/>
    <lineage>
        <taxon>Bacteria</taxon>
        <taxon>Pseudomonadati</taxon>
        <taxon>Bacteroidota</taxon>
        <taxon>Bacteroidia</taxon>
        <taxon>Bacteroidales</taxon>
        <taxon>Dysgonomonadaceae</taxon>
        <taxon>Dysgonomonas</taxon>
        <taxon>environmental samples</taxon>
    </lineage>
</organism>
<evidence type="ECO:0000256" key="2">
    <source>
        <dbReference type="ARBA" id="ARBA00022638"/>
    </source>
</evidence>
<proteinExistence type="predicted"/>
<dbReference type="InterPro" id="IPR018392">
    <property type="entry name" value="LysM"/>
</dbReference>
<feature type="domain" description="LysM" evidence="5">
    <location>
        <begin position="267"/>
        <end position="311"/>
    </location>
</feature>
<dbReference type="GO" id="GO:0031640">
    <property type="term" value="P:killing of cells of another organism"/>
    <property type="evidence" value="ECO:0007669"/>
    <property type="project" value="UniProtKB-KW"/>
</dbReference>
<evidence type="ECO:0000256" key="4">
    <source>
        <dbReference type="ARBA" id="ARBA00032108"/>
    </source>
</evidence>
<dbReference type="EMBL" id="FLUL01000001">
    <property type="protein sequence ID" value="SBV98662.1"/>
    <property type="molecule type" value="Genomic_DNA"/>
</dbReference>
<dbReference type="Pfam" id="PF01832">
    <property type="entry name" value="Glucosaminidase"/>
    <property type="match status" value="1"/>
</dbReference>
<dbReference type="PANTHER" id="PTHR33308">
    <property type="entry name" value="PEPTIDOGLYCAN HYDROLASE FLGJ"/>
    <property type="match status" value="1"/>
</dbReference>
<dbReference type="Pfam" id="PF01476">
    <property type="entry name" value="LysM"/>
    <property type="match status" value="1"/>
</dbReference>
<dbReference type="InterPro" id="IPR051056">
    <property type="entry name" value="Glycosyl_Hydrolase_73"/>
</dbReference>
<dbReference type="GO" id="GO:0042742">
    <property type="term" value="P:defense response to bacterium"/>
    <property type="evidence" value="ECO:0007669"/>
    <property type="project" value="UniProtKB-KW"/>
</dbReference>
<sequence>MKKANSSDISLKFIILSVLVFLSTTSAYSQAKRYKIYEEYIETYKGIAVDHMRKYKIPASITLAQGLLESGAGKSALTKNSNNHFGIKCHNDWTGGKVYQADDTPNDCFRKYKRAEDSFEDHSRFLADKPRYKSLFALEITDYRGWAKGLQQAGYATDKAYANKLIKLIEDYELYQHDKRGFSKEKIREIEETQVRNKEYRHIPYKTHNLVYVIAEAGDTYEGIAGEFDFKPKDLYKYNEVPEGFPLKAGDLVYFEKKKSKADKPYYEHEVQVGESMYSISQLYGIKVKNLYKMNKKDFEYVPTEGDVLKLR</sequence>
<dbReference type="SMART" id="SM00257">
    <property type="entry name" value="LysM"/>
    <property type="match status" value="1"/>
</dbReference>
<evidence type="ECO:0000256" key="3">
    <source>
        <dbReference type="ARBA" id="ARBA00022801"/>
    </source>
</evidence>
<evidence type="ECO:0000256" key="1">
    <source>
        <dbReference type="ARBA" id="ARBA00022529"/>
    </source>
</evidence>
<keyword evidence="2" id="KW-0081">Bacteriolytic enzyme</keyword>
<dbReference type="InterPro" id="IPR036779">
    <property type="entry name" value="LysM_dom_sf"/>
</dbReference>
<dbReference type="Gene3D" id="1.10.530.10">
    <property type="match status" value="1"/>
</dbReference>
<dbReference type="RefSeq" id="WP_252637672.1">
    <property type="nucleotide sequence ID" value="NZ_CALESN010000108.1"/>
</dbReference>
<dbReference type="Gene3D" id="3.10.350.10">
    <property type="entry name" value="LysM domain"/>
    <property type="match status" value="1"/>
</dbReference>
<protein>
    <recommendedName>
        <fullName evidence="4">Peptidoglycan hydrolase</fullName>
    </recommendedName>
</protein>
<dbReference type="SMART" id="SM00047">
    <property type="entry name" value="LYZ2"/>
    <property type="match status" value="1"/>
</dbReference>
<dbReference type="SUPFAM" id="SSF54106">
    <property type="entry name" value="LysM domain"/>
    <property type="match status" value="1"/>
</dbReference>
<accession>A0A212JGU8</accession>
<name>A0A212JGU8_9BACT</name>
<dbReference type="CDD" id="cd00118">
    <property type="entry name" value="LysM"/>
    <property type="match status" value="1"/>
</dbReference>
<gene>
    <name evidence="6" type="ORF">KL86DYS2_11488</name>
</gene>
<reference evidence="6" key="1">
    <citation type="submission" date="2016-04" db="EMBL/GenBank/DDBJ databases">
        <authorList>
            <person name="Evans L.H."/>
            <person name="Alamgir A."/>
            <person name="Owens N."/>
            <person name="Weber N.D."/>
            <person name="Virtaneva K."/>
            <person name="Barbian K."/>
            <person name="Babar A."/>
            <person name="Rosenke K."/>
        </authorList>
    </citation>
    <scope>NUCLEOTIDE SEQUENCE</scope>
    <source>
        <strain evidence="6">86-2</strain>
    </source>
</reference>
<evidence type="ECO:0000259" key="5">
    <source>
        <dbReference type="PROSITE" id="PS51782"/>
    </source>
</evidence>